<gene>
    <name evidence="1" type="ORF">ENKO_30260</name>
</gene>
<sequence length="70" mass="7636">MALRLPDLRINVGPASLRRRAKNKKPPTAGGFFYQPCLSFSSKRGDTSPYSVQPIKVTIAPYSIASGPEE</sequence>
<organism evidence="1 2">
    <name type="scientific">Enterobacter kobei</name>
    <dbReference type="NCBI Taxonomy" id="208224"/>
    <lineage>
        <taxon>Bacteria</taxon>
        <taxon>Pseudomonadati</taxon>
        <taxon>Pseudomonadota</taxon>
        <taxon>Gammaproteobacteria</taxon>
        <taxon>Enterobacterales</taxon>
        <taxon>Enterobacteriaceae</taxon>
        <taxon>Enterobacter</taxon>
        <taxon>Enterobacter cloacae complex</taxon>
    </lineage>
</organism>
<dbReference type="Proteomes" id="UP000682928">
    <property type="component" value="Chromosome"/>
</dbReference>
<protein>
    <submittedName>
        <fullName evidence="1">Uncharacterized protein</fullName>
    </submittedName>
</protein>
<evidence type="ECO:0000313" key="2">
    <source>
        <dbReference type="Proteomes" id="UP000682928"/>
    </source>
</evidence>
<reference evidence="1" key="1">
    <citation type="submission" date="2021-04" db="EMBL/GenBank/DDBJ databases">
        <title>Difference and commonality of drug resistance evolution in various bacteria. and drug sensitivity profiles.</title>
        <authorList>
            <person name="Maeda T."/>
            <person name="Shibai A."/>
            <person name="Kawada K."/>
            <person name="Kotani H."/>
            <person name="Tarusawa Y."/>
            <person name="Tanabe K."/>
            <person name="Furusawa C."/>
        </authorList>
    </citation>
    <scope>NUCLEOTIDE SEQUENCE</scope>
    <source>
        <strain evidence="1">JCM 8580</strain>
    </source>
</reference>
<dbReference type="AlphaFoldDB" id="A0AA86IZ47"/>
<name>A0AA86IZ47_9ENTR</name>
<accession>A0AA86IZ47</accession>
<dbReference type="EMBL" id="AP024590">
    <property type="protein sequence ID" value="BCU56432.1"/>
    <property type="molecule type" value="Genomic_DNA"/>
</dbReference>
<proteinExistence type="predicted"/>
<evidence type="ECO:0000313" key="1">
    <source>
        <dbReference type="EMBL" id="BCU56432.1"/>
    </source>
</evidence>